<dbReference type="SUPFAM" id="SSF81665">
    <property type="entry name" value="Calcium ATPase, transmembrane domain M"/>
    <property type="match status" value="1"/>
</dbReference>
<name>A0A8E0M3T6_LACPA</name>
<dbReference type="Gene3D" id="3.40.1110.10">
    <property type="entry name" value="Calcium-transporting ATPase, cytoplasmic domain N"/>
    <property type="match status" value="1"/>
</dbReference>
<reference evidence="17 18" key="1">
    <citation type="journal article" date="2013" name="PLoS ONE">
        <title>Lactobacillus paracasei comparative genomics: towards species pan-genome definition and exploitation of diversity.</title>
        <authorList>
            <person name="Smokvina T."/>
            <person name="Wels M."/>
            <person name="Polka J."/>
            <person name="Chervaux C."/>
            <person name="Brisse S."/>
            <person name="Boekhorst J."/>
            <person name="van Hylckama Vlieg J.E."/>
            <person name="Siezen R.J."/>
        </authorList>
    </citation>
    <scope>NUCLEOTIDE SEQUENCE [LARGE SCALE GENOMIC DNA]</scope>
    <source>
        <strain evidence="17 18">Lpp122</strain>
    </source>
</reference>
<dbReference type="PRINTS" id="PR00119">
    <property type="entry name" value="CATATPASE"/>
</dbReference>
<dbReference type="Pfam" id="PF00122">
    <property type="entry name" value="E1-E2_ATPase"/>
    <property type="match status" value="1"/>
</dbReference>
<keyword evidence="12" id="KW-0406">Ion transport</keyword>
<dbReference type="Gene3D" id="3.40.50.1000">
    <property type="entry name" value="HAD superfamily/HAD-like"/>
    <property type="match status" value="1"/>
</dbReference>
<feature type="transmembrane region" description="Helical" evidence="15">
    <location>
        <begin position="632"/>
        <end position="651"/>
    </location>
</feature>
<dbReference type="FunFam" id="2.70.150.10:FF:000002">
    <property type="entry name" value="Copper-transporting ATPase 1, putative"/>
    <property type="match status" value="1"/>
</dbReference>
<evidence type="ECO:0000256" key="2">
    <source>
        <dbReference type="ARBA" id="ARBA00006024"/>
    </source>
</evidence>
<dbReference type="CDD" id="cd07552">
    <property type="entry name" value="P-type_ATPase_Cu-like"/>
    <property type="match status" value="1"/>
</dbReference>
<protein>
    <recommendedName>
        <fullName evidence="3">P-type Cu(+) transporter</fullName>
        <ecNumber evidence="3">7.2.2.8</ecNumber>
    </recommendedName>
</protein>
<dbReference type="RefSeq" id="WP_016383452.1">
    <property type="nucleotide sequence ID" value="NZ_ANKW01000005.1"/>
</dbReference>
<sequence>MNNMDMHHDHHEMKDMQMDNTMMQHGGQMMHMGNLKLKFWISLVASIPVIILSPMLKVAWLPTFSFPGSEWVALILASFLYFYGGAPFITGAVAEIKAKKPEMMTLIAIGISVSYFYSIYSFVMNHFIAPNGNVMDFFWELATLIDIMLLGHWIEMNAVMAAGNALQKMAALLPGEATVIDTDGTQRTVPLKAVKVNDVVLVKAGAKIPADGVITAGNTSVNESLVTGEARAITKTVKDKVIGGSTNGAGTLQVKVTGTGDSGYLAQVMQLVSDAQREQSSAEGIADKVAGWLVYIAVSVALITFIVWWALTGEFNFALERMVTILVIACPHALGLAIPLVVARSTSIGAKNGLLTRKRQALEDADHLDMVLMDKTGTLTAGNFAVAAFDSWDDSFSSRDVLANFAALEQNSSHPLSVGILNAAKHENVDVPKANDVINIAGTGLSGSVGGRALMIANERYLIDQGISYDHDVVHEWATKGNTVSFLLADQQAVGFVAQGDQIKPESKKLIDGLKARHITPVMLTGDNKQVALVVAKQLGIAEVDVHAELKPADKEGIVRQYQAGKHTVAMVGDGVNDAPSLARADIGIAIGAGTDVALDSADIVLVRSEPSDILNFLELAHNTSRKMVQNLWFGAGYNIFAIPLASGILAPVGFVLSPALGAVLMGLSTIVVAINAQTLHIRK</sequence>
<dbReference type="SFLD" id="SFLDG00002">
    <property type="entry name" value="C1.7:_P-type_atpase_like"/>
    <property type="match status" value="1"/>
</dbReference>
<keyword evidence="13 15" id="KW-0472">Membrane</keyword>
<feature type="transmembrane region" description="Helical" evidence="15">
    <location>
        <begin position="39"/>
        <end position="59"/>
    </location>
</feature>
<evidence type="ECO:0000313" key="17">
    <source>
        <dbReference type="EMBL" id="EPC20977.1"/>
    </source>
</evidence>
<gene>
    <name evidence="17" type="ORF">Lpp122_0593</name>
</gene>
<evidence type="ECO:0000256" key="12">
    <source>
        <dbReference type="ARBA" id="ARBA00023065"/>
    </source>
</evidence>
<dbReference type="Proteomes" id="UP000014281">
    <property type="component" value="Unassembled WGS sequence"/>
</dbReference>
<dbReference type="Pfam" id="PF00702">
    <property type="entry name" value="Hydrolase"/>
    <property type="match status" value="1"/>
</dbReference>
<dbReference type="GO" id="GO:0055070">
    <property type="term" value="P:copper ion homeostasis"/>
    <property type="evidence" value="ECO:0007669"/>
    <property type="project" value="TreeGrafter"/>
</dbReference>
<keyword evidence="8 15" id="KW-0067">ATP-binding</keyword>
<dbReference type="InterPro" id="IPR044492">
    <property type="entry name" value="P_typ_ATPase_HD_dom"/>
</dbReference>
<feature type="transmembrane region" description="Helical" evidence="15">
    <location>
        <begin position="71"/>
        <end position="94"/>
    </location>
</feature>
<evidence type="ECO:0000256" key="3">
    <source>
        <dbReference type="ARBA" id="ARBA00012517"/>
    </source>
</evidence>
<evidence type="ECO:0000313" key="18">
    <source>
        <dbReference type="Proteomes" id="UP000014281"/>
    </source>
</evidence>
<feature type="transmembrane region" description="Helical" evidence="15">
    <location>
        <begin position="323"/>
        <end position="343"/>
    </location>
</feature>
<comment type="catalytic activity">
    <reaction evidence="14">
        <text>Cu(+)(in) + ATP + H2O = Cu(+)(out) + ADP + phosphate + H(+)</text>
        <dbReference type="Rhea" id="RHEA:25792"/>
        <dbReference type="ChEBI" id="CHEBI:15377"/>
        <dbReference type="ChEBI" id="CHEBI:15378"/>
        <dbReference type="ChEBI" id="CHEBI:30616"/>
        <dbReference type="ChEBI" id="CHEBI:43474"/>
        <dbReference type="ChEBI" id="CHEBI:49552"/>
        <dbReference type="ChEBI" id="CHEBI:456216"/>
        <dbReference type="EC" id="7.2.2.8"/>
    </reaction>
</comment>
<keyword evidence="7" id="KW-0187">Copper transport</keyword>
<dbReference type="SUPFAM" id="SSF81653">
    <property type="entry name" value="Calcium ATPase, transduction domain A"/>
    <property type="match status" value="1"/>
</dbReference>
<dbReference type="InterPro" id="IPR008250">
    <property type="entry name" value="ATPase_P-typ_transduc_dom_A_sf"/>
</dbReference>
<dbReference type="InterPro" id="IPR001757">
    <property type="entry name" value="P_typ_ATPase"/>
</dbReference>
<dbReference type="InterPro" id="IPR036412">
    <property type="entry name" value="HAD-like_sf"/>
</dbReference>
<dbReference type="SFLD" id="SFLDS00003">
    <property type="entry name" value="Haloacid_Dehalogenase"/>
    <property type="match status" value="1"/>
</dbReference>
<dbReference type="GO" id="GO:0005886">
    <property type="term" value="C:plasma membrane"/>
    <property type="evidence" value="ECO:0007669"/>
    <property type="project" value="UniProtKB-SubCell"/>
</dbReference>
<dbReference type="SFLD" id="SFLDF00027">
    <property type="entry name" value="p-type_atpase"/>
    <property type="match status" value="1"/>
</dbReference>
<dbReference type="GO" id="GO:0043682">
    <property type="term" value="F:P-type divalent copper transporter activity"/>
    <property type="evidence" value="ECO:0007669"/>
    <property type="project" value="TreeGrafter"/>
</dbReference>
<feature type="transmembrane region" description="Helical" evidence="15">
    <location>
        <begin position="657"/>
        <end position="677"/>
    </location>
</feature>
<dbReference type="InterPro" id="IPR018303">
    <property type="entry name" value="ATPase_P-typ_P_site"/>
</dbReference>
<dbReference type="Gene3D" id="2.70.150.10">
    <property type="entry name" value="Calcium-transporting ATPase, cytoplasmic transduction domain A"/>
    <property type="match status" value="1"/>
</dbReference>
<evidence type="ECO:0000256" key="6">
    <source>
        <dbReference type="ARBA" id="ARBA00022741"/>
    </source>
</evidence>
<dbReference type="GO" id="GO:0140581">
    <property type="term" value="F:P-type monovalent copper transporter activity"/>
    <property type="evidence" value="ECO:0007669"/>
    <property type="project" value="UniProtKB-EC"/>
</dbReference>
<evidence type="ECO:0000256" key="4">
    <source>
        <dbReference type="ARBA" id="ARBA00022692"/>
    </source>
</evidence>
<comment type="similarity">
    <text evidence="2 15">Belongs to the cation transport ATPase (P-type) (TC 3.A.3) family. Type IB subfamily.</text>
</comment>
<dbReference type="NCBIfam" id="TIGR01525">
    <property type="entry name" value="ATPase-IB_hvy"/>
    <property type="match status" value="1"/>
</dbReference>
<evidence type="ECO:0000256" key="5">
    <source>
        <dbReference type="ARBA" id="ARBA00022723"/>
    </source>
</evidence>
<keyword evidence="10 15" id="KW-1133">Transmembrane helix</keyword>
<dbReference type="EMBL" id="ANKW01000005">
    <property type="protein sequence ID" value="EPC20977.1"/>
    <property type="molecule type" value="Genomic_DNA"/>
</dbReference>
<evidence type="ECO:0000256" key="10">
    <source>
        <dbReference type="ARBA" id="ARBA00022989"/>
    </source>
</evidence>
<evidence type="ECO:0000256" key="1">
    <source>
        <dbReference type="ARBA" id="ARBA00004651"/>
    </source>
</evidence>
<dbReference type="GO" id="GO:0005507">
    <property type="term" value="F:copper ion binding"/>
    <property type="evidence" value="ECO:0007669"/>
    <property type="project" value="TreeGrafter"/>
</dbReference>
<organism evidence="17 18">
    <name type="scientific">Lacticaseibacillus paracasei subsp. paracasei Lpp122</name>
    <dbReference type="NCBI Taxonomy" id="1256218"/>
    <lineage>
        <taxon>Bacteria</taxon>
        <taxon>Bacillati</taxon>
        <taxon>Bacillota</taxon>
        <taxon>Bacilli</taxon>
        <taxon>Lactobacillales</taxon>
        <taxon>Lactobacillaceae</taxon>
        <taxon>Lacticaseibacillus</taxon>
    </lineage>
</organism>
<dbReference type="InterPro" id="IPR023298">
    <property type="entry name" value="ATPase_P-typ_TM_dom_sf"/>
</dbReference>
<evidence type="ECO:0000256" key="8">
    <source>
        <dbReference type="ARBA" id="ARBA00022840"/>
    </source>
</evidence>
<accession>A0A8E0M3T6</accession>
<dbReference type="GO" id="GO:0016887">
    <property type="term" value="F:ATP hydrolysis activity"/>
    <property type="evidence" value="ECO:0007669"/>
    <property type="project" value="InterPro"/>
</dbReference>
<dbReference type="SUPFAM" id="SSF81660">
    <property type="entry name" value="Metal cation-transporting ATPase, ATP-binding domain N"/>
    <property type="match status" value="1"/>
</dbReference>
<feature type="transmembrane region" description="Helical" evidence="15">
    <location>
        <begin position="106"/>
        <end position="125"/>
    </location>
</feature>
<dbReference type="AlphaFoldDB" id="A0A8E0M3T6"/>
<keyword evidence="4 15" id="KW-0812">Transmembrane</keyword>
<dbReference type="InterPro" id="IPR023214">
    <property type="entry name" value="HAD_sf"/>
</dbReference>
<keyword evidence="9" id="KW-1278">Translocase</keyword>
<dbReference type="GO" id="GO:0005524">
    <property type="term" value="F:ATP binding"/>
    <property type="evidence" value="ECO:0007669"/>
    <property type="project" value="UniProtKB-UniRule"/>
</dbReference>
<keyword evidence="15" id="KW-1003">Cell membrane</keyword>
<evidence type="ECO:0000256" key="11">
    <source>
        <dbReference type="ARBA" id="ARBA00023008"/>
    </source>
</evidence>
<dbReference type="SUPFAM" id="SSF56784">
    <property type="entry name" value="HAD-like"/>
    <property type="match status" value="1"/>
</dbReference>
<evidence type="ECO:0000256" key="15">
    <source>
        <dbReference type="RuleBase" id="RU362081"/>
    </source>
</evidence>
<evidence type="ECO:0000256" key="14">
    <source>
        <dbReference type="ARBA" id="ARBA00049289"/>
    </source>
</evidence>
<evidence type="ECO:0000256" key="7">
    <source>
        <dbReference type="ARBA" id="ARBA00022796"/>
    </source>
</evidence>
<dbReference type="NCBIfam" id="TIGR01511">
    <property type="entry name" value="ATPase-IB1_Cu"/>
    <property type="match status" value="1"/>
</dbReference>
<feature type="transmembrane region" description="Helical" evidence="15">
    <location>
        <begin position="289"/>
        <end position="311"/>
    </location>
</feature>
<dbReference type="InterPro" id="IPR027256">
    <property type="entry name" value="P-typ_ATPase_IB"/>
</dbReference>
<dbReference type="PANTHER" id="PTHR43520:SF8">
    <property type="entry name" value="P-TYPE CU(+) TRANSPORTER"/>
    <property type="match status" value="1"/>
</dbReference>
<evidence type="ECO:0000256" key="9">
    <source>
        <dbReference type="ARBA" id="ARBA00022967"/>
    </source>
</evidence>
<feature type="domain" description="P-type ATPase A" evidence="16">
    <location>
        <begin position="172"/>
        <end position="272"/>
    </location>
</feature>
<keyword evidence="11" id="KW-0186">Copper</keyword>
<evidence type="ECO:0000256" key="13">
    <source>
        <dbReference type="ARBA" id="ARBA00023136"/>
    </source>
</evidence>
<keyword evidence="6 15" id="KW-0547">Nucleotide-binding</keyword>
<dbReference type="InterPro" id="IPR023299">
    <property type="entry name" value="ATPase_P-typ_cyto_dom_N"/>
</dbReference>
<dbReference type="PANTHER" id="PTHR43520">
    <property type="entry name" value="ATP7, ISOFORM B"/>
    <property type="match status" value="1"/>
</dbReference>
<feature type="transmembrane region" description="Helical" evidence="15">
    <location>
        <begin position="137"/>
        <end position="154"/>
    </location>
</feature>
<proteinExistence type="inferred from homology"/>
<comment type="subcellular location">
    <subcellularLocation>
        <location evidence="1">Cell membrane</location>
        <topology evidence="1">Multi-pass membrane protein</topology>
    </subcellularLocation>
</comment>
<dbReference type="PRINTS" id="PR00120">
    <property type="entry name" value="HATPASE"/>
</dbReference>
<evidence type="ECO:0000259" key="16">
    <source>
        <dbReference type="Pfam" id="PF00122"/>
    </source>
</evidence>
<comment type="caution">
    <text evidence="17">The sequence shown here is derived from an EMBL/GenBank/DDBJ whole genome shotgun (WGS) entry which is preliminary data.</text>
</comment>
<dbReference type="PROSITE" id="PS00154">
    <property type="entry name" value="ATPASE_E1_E2"/>
    <property type="match status" value="1"/>
</dbReference>
<dbReference type="InterPro" id="IPR059000">
    <property type="entry name" value="ATPase_P-type_domA"/>
</dbReference>
<keyword evidence="12" id="KW-0813">Transport</keyword>
<keyword evidence="5 15" id="KW-0479">Metal-binding</keyword>
<dbReference type="EC" id="7.2.2.8" evidence="3"/>
<dbReference type="NCBIfam" id="TIGR01494">
    <property type="entry name" value="ATPase_P-type"/>
    <property type="match status" value="1"/>
</dbReference>